<evidence type="ECO:0000259" key="12">
    <source>
        <dbReference type="Pfam" id="PF01225"/>
    </source>
</evidence>
<evidence type="ECO:0000259" key="13">
    <source>
        <dbReference type="Pfam" id="PF02875"/>
    </source>
</evidence>
<dbReference type="Gene3D" id="3.90.190.20">
    <property type="entry name" value="Mur ligase, C-terminal domain"/>
    <property type="match status" value="1"/>
</dbReference>
<keyword evidence="16" id="KW-1185">Reference proteome</keyword>
<keyword evidence="7 10" id="KW-0573">Peptidoglycan synthesis</keyword>
<evidence type="ECO:0000256" key="4">
    <source>
        <dbReference type="ARBA" id="ARBA00022741"/>
    </source>
</evidence>
<protein>
    <recommendedName>
        <fullName evidence="10 11">UDP-N-acetylmuramoyl-tripeptide--D-alanyl-D-alanine ligase</fullName>
        <ecNumber evidence="10 11">6.3.2.10</ecNumber>
    </recommendedName>
    <alternativeName>
        <fullName evidence="10">D-alanyl-D-alanine-adding enzyme</fullName>
    </alternativeName>
</protein>
<evidence type="ECO:0000313" key="15">
    <source>
        <dbReference type="EMBL" id="KUO95556.1"/>
    </source>
</evidence>
<feature type="domain" description="Mur ligase N-terminal catalytic" evidence="12">
    <location>
        <begin position="25"/>
        <end position="99"/>
    </location>
</feature>
<comment type="function">
    <text evidence="10 11">Involved in cell wall formation. Catalyzes the final step in the synthesis of UDP-N-acetylmuramoyl-pentapeptide, the precursor of murein.</text>
</comment>
<keyword evidence="2 10" id="KW-0436">Ligase</keyword>
<comment type="subcellular location">
    <subcellularLocation>
        <location evidence="10 11">Cytoplasm</location>
    </subcellularLocation>
</comment>
<organism evidence="15 16">
    <name type="scientific">Ferroacidibacillus organovorans</name>
    <dbReference type="NCBI Taxonomy" id="1765683"/>
    <lineage>
        <taxon>Bacteria</taxon>
        <taxon>Bacillati</taxon>
        <taxon>Bacillota</taxon>
        <taxon>Bacilli</taxon>
        <taxon>Bacillales</taxon>
        <taxon>Alicyclobacillaceae</taxon>
        <taxon>Ferroacidibacillus</taxon>
    </lineage>
</organism>
<feature type="binding site" evidence="10">
    <location>
        <begin position="112"/>
        <end position="118"/>
    </location>
    <ligand>
        <name>ATP</name>
        <dbReference type="ChEBI" id="CHEBI:30616"/>
    </ligand>
</feature>
<dbReference type="Gene3D" id="3.40.1390.10">
    <property type="entry name" value="MurE/MurF, N-terminal domain"/>
    <property type="match status" value="1"/>
</dbReference>
<keyword evidence="1 10" id="KW-0963">Cytoplasm</keyword>
<dbReference type="SUPFAM" id="SSF53244">
    <property type="entry name" value="MurD-like peptide ligases, peptide-binding domain"/>
    <property type="match status" value="1"/>
</dbReference>
<accession>A0A117SXK5</accession>
<proteinExistence type="inferred from homology"/>
<dbReference type="Proteomes" id="UP000053557">
    <property type="component" value="Unassembled WGS sequence"/>
</dbReference>
<dbReference type="Pfam" id="PF01225">
    <property type="entry name" value="Mur_ligase"/>
    <property type="match status" value="1"/>
</dbReference>
<dbReference type="RefSeq" id="WP_067716729.1">
    <property type="nucleotide sequence ID" value="NZ_LPVJ01000048.1"/>
</dbReference>
<dbReference type="GO" id="GO:0008766">
    <property type="term" value="F:UDP-N-acetylmuramoylalanyl-D-glutamyl-2,6-diaminopimelate-D-alanyl-D-alanine ligase activity"/>
    <property type="evidence" value="ECO:0007669"/>
    <property type="project" value="RHEA"/>
</dbReference>
<sequence>MIEANLSFAAEAVGGERSGADLLFSGVTIDSRTARERQLFLPIVGETFDGHAFVKDALARGCVAFFWERHRPLPEALREYPHVLVERGIDALHALATAYRAQCHARVIGITGSNGKTTTKDMLATVLKKRFKTAATVGNLNNEFGLPLSILSWPIDTEVAILEMGMRGAGQIAALCRIAQPDIGAITLIGEAHLELLGSRRAIADAKWELIAALPSGGFAVLPEDEPLLRRAPPAGVRVTTFGESKQADVRVTDYASHGACGATFVLDPPGLIVKLKVPGIHIARNGALVYAVARELGMADEEIGEALGAYTSSAGRQALEELAPGVLLIDDAYNASPTSMARALEVLRDMPHAQKMAVLGDMREIGEPEDEKHVALGESLAAYGVTQLIAVGHHRKAIEHGARQAQLTDVQTFASAQEAAEFIAQNVCGEYTERGDIVILVKASRAVGLERVSDALRDSFAALKGE</sequence>
<comment type="pathway">
    <text evidence="10 11">Cell wall biogenesis; peptidoglycan biosynthesis.</text>
</comment>
<dbReference type="HAMAP" id="MF_02019">
    <property type="entry name" value="MurF"/>
    <property type="match status" value="1"/>
</dbReference>
<dbReference type="InterPro" id="IPR000713">
    <property type="entry name" value="Mur_ligase_N"/>
</dbReference>
<dbReference type="GO" id="GO:0051301">
    <property type="term" value="P:cell division"/>
    <property type="evidence" value="ECO:0007669"/>
    <property type="project" value="UniProtKB-KW"/>
</dbReference>
<feature type="domain" description="Mur ligase C-terminal" evidence="13">
    <location>
        <begin position="325"/>
        <end position="440"/>
    </location>
</feature>
<dbReference type="EMBL" id="LPVJ01000048">
    <property type="protein sequence ID" value="KUO95556.1"/>
    <property type="molecule type" value="Genomic_DNA"/>
</dbReference>
<evidence type="ECO:0000256" key="5">
    <source>
        <dbReference type="ARBA" id="ARBA00022840"/>
    </source>
</evidence>
<dbReference type="Pfam" id="PF08245">
    <property type="entry name" value="Mur_ligase_M"/>
    <property type="match status" value="1"/>
</dbReference>
<dbReference type="InterPro" id="IPR051046">
    <property type="entry name" value="MurCDEF_CellWall_CoF430Synth"/>
</dbReference>
<evidence type="ECO:0000256" key="3">
    <source>
        <dbReference type="ARBA" id="ARBA00022618"/>
    </source>
</evidence>
<comment type="similarity">
    <text evidence="10">Belongs to the MurCDEF family. MurF subfamily.</text>
</comment>
<evidence type="ECO:0000256" key="1">
    <source>
        <dbReference type="ARBA" id="ARBA00022490"/>
    </source>
</evidence>
<evidence type="ECO:0000256" key="9">
    <source>
        <dbReference type="ARBA" id="ARBA00023316"/>
    </source>
</evidence>
<keyword evidence="5 10" id="KW-0067">ATP-binding</keyword>
<dbReference type="GO" id="GO:0005524">
    <property type="term" value="F:ATP binding"/>
    <property type="evidence" value="ECO:0007669"/>
    <property type="project" value="UniProtKB-UniRule"/>
</dbReference>
<evidence type="ECO:0000256" key="10">
    <source>
        <dbReference type="HAMAP-Rule" id="MF_02019"/>
    </source>
</evidence>
<dbReference type="InterPro" id="IPR035911">
    <property type="entry name" value="MurE/MurF_N"/>
</dbReference>
<dbReference type="EC" id="6.3.2.10" evidence="10 11"/>
<dbReference type="SUPFAM" id="SSF53623">
    <property type="entry name" value="MurD-like peptide ligases, catalytic domain"/>
    <property type="match status" value="1"/>
</dbReference>
<name>A0A117SXK5_9BACL</name>
<dbReference type="InterPro" id="IPR036615">
    <property type="entry name" value="Mur_ligase_C_dom_sf"/>
</dbReference>
<evidence type="ECO:0000256" key="11">
    <source>
        <dbReference type="RuleBase" id="RU004136"/>
    </source>
</evidence>
<dbReference type="GO" id="GO:0005737">
    <property type="term" value="C:cytoplasm"/>
    <property type="evidence" value="ECO:0007669"/>
    <property type="project" value="UniProtKB-SubCell"/>
</dbReference>
<dbReference type="SUPFAM" id="SSF63418">
    <property type="entry name" value="MurE/MurF N-terminal domain"/>
    <property type="match status" value="1"/>
</dbReference>
<evidence type="ECO:0000256" key="2">
    <source>
        <dbReference type="ARBA" id="ARBA00022598"/>
    </source>
</evidence>
<dbReference type="InterPro" id="IPR005863">
    <property type="entry name" value="UDP-N-AcMur_synth"/>
</dbReference>
<reference evidence="15 16" key="1">
    <citation type="submission" date="2015-12" db="EMBL/GenBank/DDBJ databases">
        <title>Draft genome sequence of Acidibacillus ferrooxidans ITV001, isolated from a chalcopyrite acid mine drainage site in Brazil.</title>
        <authorList>
            <person name="Dall'Agnol H."/>
            <person name="Nancucheo I."/>
            <person name="Johnson B."/>
            <person name="Oliveira R."/>
            <person name="Leite L."/>
            <person name="Pylro V."/>
            <person name="Nunes G.L."/>
            <person name="Tzotzos G."/>
            <person name="Fernandes G.R."/>
            <person name="Dutra J."/>
            <person name="Orellana S.C."/>
            <person name="Oliveira G."/>
        </authorList>
    </citation>
    <scope>NUCLEOTIDE SEQUENCE [LARGE SCALE GENOMIC DNA]</scope>
    <source>
        <strain evidence="16">ITV01</strain>
    </source>
</reference>
<dbReference type="GO" id="GO:0009252">
    <property type="term" value="P:peptidoglycan biosynthetic process"/>
    <property type="evidence" value="ECO:0007669"/>
    <property type="project" value="UniProtKB-UniRule"/>
</dbReference>
<dbReference type="UniPathway" id="UPA00219"/>
<evidence type="ECO:0000256" key="6">
    <source>
        <dbReference type="ARBA" id="ARBA00022960"/>
    </source>
</evidence>
<dbReference type="GO" id="GO:0047480">
    <property type="term" value="F:UDP-N-acetylmuramoyl-tripeptide-D-alanyl-D-alanine ligase activity"/>
    <property type="evidence" value="ECO:0007669"/>
    <property type="project" value="UniProtKB-UniRule"/>
</dbReference>
<keyword evidence="3 10" id="KW-0132">Cell division</keyword>
<gene>
    <name evidence="10" type="primary">murF</name>
    <name evidence="15" type="ORF">ATW55_06635</name>
</gene>
<dbReference type="GO" id="GO:0008360">
    <property type="term" value="P:regulation of cell shape"/>
    <property type="evidence" value="ECO:0007669"/>
    <property type="project" value="UniProtKB-KW"/>
</dbReference>
<keyword evidence="4 10" id="KW-0547">Nucleotide-binding</keyword>
<dbReference type="Gene3D" id="3.40.1190.10">
    <property type="entry name" value="Mur-like, catalytic domain"/>
    <property type="match status" value="1"/>
</dbReference>
<dbReference type="NCBIfam" id="TIGR01143">
    <property type="entry name" value="murF"/>
    <property type="match status" value="1"/>
</dbReference>
<comment type="catalytic activity">
    <reaction evidence="10 11">
        <text>D-alanyl-D-alanine + UDP-N-acetyl-alpha-D-muramoyl-L-alanyl-gamma-D-glutamyl-meso-2,6-diaminopimelate + ATP = UDP-N-acetyl-alpha-D-muramoyl-L-alanyl-gamma-D-glutamyl-meso-2,6-diaminopimeloyl-D-alanyl-D-alanine + ADP + phosphate + H(+)</text>
        <dbReference type="Rhea" id="RHEA:28374"/>
        <dbReference type="ChEBI" id="CHEBI:15378"/>
        <dbReference type="ChEBI" id="CHEBI:30616"/>
        <dbReference type="ChEBI" id="CHEBI:43474"/>
        <dbReference type="ChEBI" id="CHEBI:57822"/>
        <dbReference type="ChEBI" id="CHEBI:61386"/>
        <dbReference type="ChEBI" id="CHEBI:83905"/>
        <dbReference type="ChEBI" id="CHEBI:456216"/>
        <dbReference type="EC" id="6.3.2.10"/>
    </reaction>
</comment>
<evidence type="ECO:0000259" key="14">
    <source>
        <dbReference type="Pfam" id="PF08245"/>
    </source>
</evidence>
<evidence type="ECO:0000313" key="16">
    <source>
        <dbReference type="Proteomes" id="UP000053557"/>
    </source>
</evidence>
<dbReference type="InterPro" id="IPR013221">
    <property type="entry name" value="Mur_ligase_cen"/>
</dbReference>
<keyword evidence="8 10" id="KW-0131">Cell cycle</keyword>
<dbReference type="PANTHER" id="PTHR43024:SF1">
    <property type="entry name" value="UDP-N-ACETYLMURAMOYL-TRIPEPTIDE--D-ALANYL-D-ALANINE LIGASE"/>
    <property type="match status" value="1"/>
</dbReference>
<keyword evidence="6 10" id="KW-0133">Cell shape</keyword>
<feature type="domain" description="Mur ligase central" evidence="14">
    <location>
        <begin position="110"/>
        <end position="293"/>
    </location>
</feature>
<dbReference type="InterPro" id="IPR036565">
    <property type="entry name" value="Mur-like_cat_sf"/>
</dbReference>
<evidence type="ECO:0000256" key="7">
    <source>
        <dbReference type="ARBA" id="ARBA00022984"/>
    </source>
</evidence>
<keyword evidence="9 10" id="KW-0961">Cell wall biogenesis/degradation</keyword>
<dbReference type="GO" id="GO:0071555">
    <property type="term" value="P:cell wall organization"/>
    <property type="evidence" value="ECO:0007669"/>
    <property type="project" value="UniProtKB-KW"/>
</dbReference>
<dbReference type="AlphaFoldDB" id="A0A117SXK5"/>
<dbReference type="InterPro" id="IPR004101">
    <property type="entry name" value="Mur_ligase_C"/>
</dbReference>
<evidence type="ECO:0000256" key="8">
    <source>
        <dbReference type="ARBA" id="ARBA00023306"/>
    </source>
</evidence>
<dbReference type="Pfam" id="PF02875">
    <property type="entry name" value="Mur_ligase_C"/>
    <property type="match status" value="1"/>
</dbReference>
<comment type="caution">
    <text evidence="15">The sequence shown here is derived from an EMBL/GenBank/DDBJ whole genome shotgun (WGS) entry which is preliminary data.</text>
</comment>
<dbReference type="PANTHER" id="PTHR43024">
    <property type="entry name" value="UDP-N-ACETYLMURAMOYL-TRIPEPTIDE--D-ALANYL-D-ALANINE LIGASE"/>
    <property type="match status" value="1"/>
</dbReference>
<dbReference type="OrthoDB" id="9801978at2"/>